<dbReference type="OrthoDB" id="4251012at2759"/>
<organism evidence="1 2">
    <name type="scientific">Wolfiporia cocos (strain MD-104)</name>
    <name type="common">Brown rot fungus</name>
    <dbReference type="NCBI Taxonomy" id="742152"/>
    <lineage>
        <taxon>Eukaryota</taxon>
        <taxon>Fungi</taxon>
        <taxon>Dikarya</taxon>
        <taxon>Basidiomycota</taxon>
        <taxon>Agaricomycotina</taxon>
        <taxon>Agaricomycetes</taxon>
        <taxon>Polyporales</taxon>
        <taxon>Phaeolaceae</taxon>
        <taxon>Wolfiporia</taxon>
    </lineage>
</organism>
<name>A0A2H3JS68_WOLCO</name>
<dbReference type="STRING" id="742152.A0A2H3JS68"/>
<dbReference type="SUPFAM" id="SSF56214">
    <property type="entry name" value="4'-phosphopantetheinyl transferase"/>
    <property type="match status" value="1"/>
</dbReference>
<dbReference type="AlphaFoldDB" id="A0A2H3JS68"/>
<protein>
    <submittedName>
        <fullName evidence="1">Uncharacterized protein</fullName>
    </submittedName>
</protein>
<dbReference type="Gene3D" id="3.90.470.20">
    <property type="entry name" value="4'-phosphopantetheinyl transferase domain"/>
    <property type="match status" value="1"/>
</dbReference>
<evidence type="ECO:0000313" key="1">
    <source>
        <dbReference type="EMBL" id="PCH40618.1"/>
    </source>
</evidence>
<dbReference type="Proteomes" id="UP000218811">
    <property type="component" value="Unassembled WGS sequence"/>
</dbReference>
<dbReference type="GO" id="GO:0000287">
    <property type="term" value="F:magnesium ion binding"/>
    <property type="evidence" value="ECO:0007669"/>
    <property type="project" value="InterPro"/>
</dbReference>
<accession>A0A2H3JS68</accession>
<sequence>SARAGRFAVAVYMFKSLGVLLKGAGAAMKNIEILPDETGAPTVALHGPEAKAAANAKGITKVHISLSHSEVRWHTDNRGV</sequence>
<gene>
    <name evidence="1" type="ORF">WOLCODRAFT_86076</name>
</gene>
<keyword evidence="2" id="KW-1185">Reference proteome</keyword>
<reference evidence="1 2" key="1">
    <citation type="journal article" date="2012" name="Science">
        <title>The Paleozoic origin of enzymatic lignin decomposition reconstructed from 31 fungal genomes.</title>
        <authorList>
            <person name="Floudas D."/>
            <person name="Binder M."/>
            <person name="Riley R."/>
            <person name="Barry K."/>
            <person name="Blanchette R.A."/>
            <person name="Henrissat B."/>
            <person name="Martinez A.T."/>
            <person name="Otillar R."/>
            <person name="Spatafora J.W."/>
            <person name="Yadav J.S."/>
            <person name="Aerts A."/>
            <person name="Benoit I."/>
            <person name="Boyd A."/>
            <person name="Carlson A."/>
            <person name="Copeland A."/>
            <person name="Coutinho P.M."/>
            <person name="de Vries R.P."/>
            <person name="Ferreira P."/>
            <person name="Findley K."/>
            <person name="Foster B."/>
            <person name="Gaskell J."/>
            <person name="Glotzer D."/>
            <person name="Gorecki P."/>
            <person name="Heitman J."/>
            <person name="Hesse C."/>
            <person name="Hori C."/>
            <person name="Igarashi K."/>
            <person name="Jurgens J.A."/>
            <person name="Kallen N."/>
            <person name="Kersten P."/>
            <person name="Kohler A."/>
            <person name="Kuees U."/>
            <person name="Kumar T.K.A."/>
            <person name="Kuo A."/>
            <person name="LaButti K."/>
            <person name="Larrondo L.F."/>
            <person name="Lindquist E."/>
            <person name="Ling A."/>
            <person name="Lombard V."/>
            <person name="Lucas S."/>
            <person name="Lundell T."/>
            <person name="Martin R."/>
            <person name="McLaughlin D.J."/>
            <person name="Morgenstern I."/>
            <person name="Morin E."/>
            <person name="Murat C."/>
            <person name="Nagy L.G."/>
            <person name="Nolan M."/>
            <person name="Ohm R.A."/>
            <person name="Patyshakuliyeva A."/>
            <person name="Rokas A."/>
            <person name="Ruiz-Duenas F.J."/>
            <person name="Sabat G."/>
            <person name="Salamov A."/>
            <person name="Samejima M."/>
            <person name="Schmutz J."/>
            <person name="Slot J.C."/>
            <person name="St John F."/>
            <person name="Stenlid J."/>
            <person name="Sun H."/>
            <person name="Sun S."/>
            <person name="Syed K."/>
            <person name="Tsang A."/>
            <person name="Wiebenga A."/>
            <person name="Young D."/>
            <person name="Pisabarro A."/>
            <person name="Eastwood D.C."/>
            <person name="Martin F."/>
            <person name="Cullen D."/>
            <person name="Grigoriev I.V."/>
            <person name="Hibbett D.S."/>
        </authorList>
    </citation>
    <scope>NUCLEOTIDE SEQUENCE [LARGE SCALE GENOMIC DNA]</scope>
    <source>
        <strain evidence="1 2">MD-104</strain>
    </source>
</reference>
<evidence type="ECO:0000313" key="2">
    <source>
        <dbReference type="Proteomes" id="UP000218811"/>
    </source>
</evidence>
<dbReference type="GO" id="GO:0008897">
    <property type="term" value="F:holo-[acyl-carrier-protein] synthase activity"/>
    <property type="evidence" value="ECO:0007669"/>
    <property type="project" value="InterPro"/>
</dbReference>
<dbReference type="EMBL" id="KB468054">
    <property type="protein sequence ID" value="PCH40618.1"/>
    <property type="molecule type" value="Genomic_DNA"/>
</dbReference>
<feature type="non-terminal residue" evidence="1">
    <location>
        <position position="1"/>
    </location>
</feature>
<dbReference type="InterPro" id="IPR037143">
    <property type="entry name" value="4-PPantetheinyl_Trfase_dom_sf"/>
</dbReference>
<proteinExistence type="predicted"/>